<dbReference type="PANTHER" id="PTHR43429:SF1">
    <property type="entry name" value="NAD(P)H SULFUR OXIDOREDUCTASE (COA-DEPENDENT)"/>
    <property type="match status" value="1"/>
</dbReference>
<dbReference type="InterPro" id="IPR050260">
    <property type="entry name" value="FAD-bd_OxRdtase"/>
</dbReference>
<feature type="active site" description="Redox-active" evidence="7">
    <location>
        <position position="43"/>
    </location>
</feature>
<dbReference type="GO" id="GO:0050661">
    <property type="term" value="F:NADP binding"/>
    <property type="evidence" value="ECO:0007669"/>
    <property type="project" value="UniProtKB-UniRule"/>
</dbReference>
<comment type="cofactor">
    <cofactor evidence="7">
        <name>FAD</name>
        <dbReference type="ChEBI" id="CHEBI:57692"/>
    </cofactor>
    <text evidence="7">Binds 1 FAD per subunit.</text>
</comment>
<keyword evidence="4 7" id="KW-0521">NADP</keyword>
<evidence type="ECO:0000313" key="11">
    <source>
        <dbReference type="Proteomes" id="UP000240717"/>
    </source>
</evidence>
<feature type="binding site" evidence="7">
    <location>
        <position position="427"/>
    </location>
    <ligand>
        <name>substrate</name>
    </ligand>
</feature>
<dbReference type="PRINTS" id="PR00411">
    <property type="entry name" value="PNDRDTASEI"/>
</dbReference>
<feature type="domain" description="Pyridine nucleotide-disulphide oxidoreductase dimerisation" evidence="8">
    <location>
        <begin position="326"/>
        <end position="424"/>
    </location>
</feature>
<feature type="binding site" evidence="7">
    <location>
        <position position="42"/>
    </location>
    <ligand>
        <name>substrate</name>
    </ligand>
</feature>
<dbReference type="Pfam" id="PF02852">
    <property type="entry name" value="Pyr_redox_dim"/>
    <property type="match status" value="1"/>
</dbReference>
<dbReference type="EC" id="1.8.1.14" evidence="7"/>
<dbReference type="Gene3D" id="3.30.390.30">
    <property type="match status" value="1"/>
</dbReference>
<evidence type="ECO:0000256" key="4">
    <source>
        <dbReference type="ARBA" id="ARBA00022857"/>
    </source>
</evidence>
<evidence type="ECO:0000256" key="6">
    <source>
        <dbReference type="ARBA" id="ARBA00023284"/>
    </source>
</evidence>
<feature type="binding site" evidence="7">
    <location>
        <begin position="267"/>
        <end position="277"/>
    </location>
    <ligand>
        <name>FAD</name>
        <dbReference type="ChEBI" id="CHEBI:57692"/>
    </ligand>
</feature>
<evidence type="ECO:0000256" key="7">
    <source>
        <dbReference type="HAMAP-Rule" id="MF_01608"/>
    </source>
</evidence>
<feature type="domain" description="FAD/NAD(P)-binding" evidence="9">
    <location>
        <begin position="3"/>
        <end position="285"/>
    </location>
</feature>
<evidence type="ECO:0000256" key="5">
    <source>
        <dbReference type="ARBA" id="ARBA00023002"/>
    </source>
</evidence>
<dbReference type="InterPro" id="IPR023536">
    <property type="entry name" value="CoA_disulphide_reductase_staph"/>
</dbReference>
<feature type="active site" description="Nucleophile" evidence="7">
    <location>
        <position position="43"/>
    </location>
</feature>
<protein>
    <recommendedName>
        <fullName evidence="7">Coenzyme A disulfide reductase</fullName>
        <shortName evidence="7">CoA-disulfide reductase</shortName>
        <shortName evidence="7">CoADR</shortName>
        <ecNumber evidence="7">1.8.1.14</ecNumber>
    </recommendedName>
</protein>
<feature type="binding site" evidence="7">
    <location>
        <begin position="8"/>
        <end position="33"/>
    </location>
    <ligand>
        <name>FAD</name>
        <dbReference type="ChEBI" id="CHEBI:57692"/>
    </ligand>
</feature>
<dbReference type="PANTHER" id="PTHR43429">
    <property type="entry name" value="PYRIDINE NUCLEOTIDE-DISULFIDE OXIDOREDUCTASE DOMAIN-CONTAINING"/>
    <property type="match status" value="1"/>
</dbReference>
<dbReference type="GO" id="GO:0050660">
    <property type="term" value="F:flavin adenine dinucleotide binding"/>
    <property type="evidence" value="ECO:0007669"/>
    <property type="project" value="UniProtKB-UniRule"/>
</dbReference>
<keyword evidence="3 7" id="KW-0274">FAD</keyword>
<evidence type="ECO:0000313" key="10">
    <source>
        <dbReference type="EMBL" id="PTI51638.1"/>
    </source>
</evidence>
<dbReference type="AlphaFoldDB" id="A0A2T4Q1N2"/>
<evidence type="ECO:0000256" key="3">
    <source>
        <dbReference type="ARBA" id="ARBA00022827"/>
    </source>
</evidence>
<proteinExistence type="inferred from homology"/>
<comment type="catalytic activity">
    <reaction evidence="7">
        <text>NADP(+) + 2 CoA = CoA-disulfide + NADPH + H(+)</text>
        <dbReference type="Rhea" id="RHEA:14705"/>
        <dbReference type="ChEBI" id="CHEBI:15378"/>
        <dbReference type="ChEBI" id="CHEBI:57287"/>
        <dbReference type="ChEBI" id="CHEBI:57783"/>
        <dbReference type="ChEBI" id="CHEBI:58349"/>
        <dbReference type="ChEBI" id="CHEBI:62209"/>
        <dbReference type="EC" id="1.8.1.14"/>
    </reaction>
</comment>
<comment type="function">
    <text evidence="7">Catalyzes specifically the NADPH-dependent reduction of coenzyme A disulfide.</text>
</comment>
<dbReference type="PRINTS" id="PR00368">
    <property type="entry name" value="FADPNR"/>
</dbReference>
<feature type="binding site" evidence="7">
    <location>
        <position position="419"/>
    </location>
    <ligand>
        <name>FAD</name>
        <dbReference type="ChEBI" id="CHEBI:57692"/>
    </ligand>
</feature>
<dbReference type="InterPro" id="IPR036188">
    <property type="entry name" value="FAD/NAD-bd_sf"/>
</dbReference>
<reference evidence="10 11" key="1">
    <citation type="journal article" date="2016" name="Front. Microbiol.">
        <title>Comprehensive Phylogenetic Analysis of Bovine Non-aureus Staphylococci Species Based on Whole-Genome Sequencing.</title>
        <authorList>
            <person name="Naushad S."/>
            <person name="Barkema H.W."/>
            <person name="Luby C."/>
            <person name="Condas L.A."/>
            <person name="Nobrega D.B."/>
            <person name="Carson D.A."/>
            <person name="De Buck J."/>
        </authorList>
    </citation>
    <scope>NUCLEOTIDE SEQUENCE [LARGE SCALE GENOMIC DNA]</scope>
    <source>
        <strain evidence="10 11">SNUC 2993</strain>
    </source>
</reference>
<accession>A0A2T4Q1N2</accession>
<evidence type="ECO:0000259" key="9">
    <source>
        <dbReference type="Pfam" id="PF07992"/>
    </source>
</evidence>
<dbReference type="HAMAP" id="MF_01608">
    <property type="entry name" value="CoA_diS_reduct"/>
    <property type="match status" value="1"/>
</dbReference>
<dbReference type="InterPro" id="IPR016156">
    <property type="entry name" value="FAD/NAD-linked_Rdtase_dimer_sf"/>
</dbReference>
<comment type="similarity">
    <text evidence="1 7">Belongs to the class-III pyridine nucleotide-disulfide oxidoreductase family.</text>
</comment>
<dbReference type="Proteomes" id="UP000240717">
    <property type="component" value="Unassembled WGS sequence"/>
</dbReference>
<dbReference type="InterPro" id="IPR023753">
    <property type="entry name" value="FAD/NAD-binding_dom"/>
</dbReference>
<evidence type="ECO:0000259" key="8">
    <source>
        <dbReference type="Pfam" id="PF02852"/>
    </source>
</evidence>
<sequence>MSKIVVVGAVAGGATCASQIRRLDQSSEITVFEKDRDMSFANCALPYYLSDTITEREKVLAYTPEAFYDKKHINVKTYHEVIAINDTRQTVTVKNRTTDETFEEPYDYLILSPGCSANRLNFNTDMAFTLRNLEDTDAINDYIDTHNVHKALVVGAGYISLEVLENLYQRGLDITLIHRSEQVNKLMDQDMNQPIFDELEEKQIEYRLNEEITDINGHEVSFKSGKKEQFDIIIEGIGTKPNSEFIKSSNIQIDDKGFIPVNDYLQTNIHNIYALGDVITSHYRHVDLKANVPLAWGAHRAASIIAEHLTGKSNIKFKGYLGANIVKFFNYTFASVGVKPDELSQFNYKMVETKQGAHAGYYPGNTPLHLRVYYDEETRVIIRAAAVGQEGVDKRIDVLSMAMQNNMTVDQLTEFEVAYAPPYSHPKDLINMIGYKAQ</sequence>
<dbReference type="GO" id="GO:0003756">
    <property type="term" value="F:protein disulfide isomerase activity"/>
    <property type="evidence" value="ECO:0007669"/>
    <property type="project" value="UniProtKB-UniRule"/>
</dbReference>
<dbReference type="Gene3D" id="3.50.50.60">
    <property type="entry name" value="FAD/NAD(P)-binding domain"/>
    <property type="match status" value="2"/>
</dbReference>
<feature type="binding site" evidence="7">
    <location>
        <position position="19"/>
    </location>
    <ligand>
        <name>substrate</name>
    </ligand>
</feature>
<comment type="domain">
    <text evidence="7">Contains 2 FAD binding domains and a single NADPH binding domain.</text>
</comment>
<dbReference type="NCBIfam" id="TIGR03385">
    <property type="entry name" value="CoA_CoA_reduc"/>
    <property type="match status" value="1"/>
</dbReference>
<dbReference type="GO" id="GO:0050451">
    <property type="term" value="F:CoA-disulfide reductase (NADPH) activity"/>
    <property type="evidence" value="ECO:0007669"/>
    <property type="project" value="UniProtKB-UniRule"/>
</dbReference>
<organism evidence="10 11">
    <name type="scientific">Staphylococcus warneri</name>
    <dbReference type="NCBI Taxonomy" id="1292"/>
    <lineage>
        <taxon>Bacteria</taxon>
        <taxon>Bacillati</taxon>
        <taxon>Bacillota</taxon>
        <taxon>Bacilli</taxon>
        <taxon>Bacillales</taxon>
        <taxon>Staphylococcaceae</taxon>
        <taxon>Staphylococcus</taxon>
    </lineage>
</organism>
<dbReference type="InterPro" id="IPR004099">
    <property type="entry name" value="Pyr_nucl-diS_OxRdtase_dimer"/>
</dbReference>
<gene>
    <name evidence="7" type="primary">cdr</name>
    <name evidence="10" type="ORF">BU085_04280</name>
</gene>
<feature type="binding site" evidence="7">
    <location>
        <position position="22"/>
    </location>
    <ligand>
        <name>substrate</name>
    </ligand>
</feature>
<evidence type="ECO:0000256" key="2">
    <source>
        <dbReference type="ARBA" id="ARBA00022630"/>
    </source>
</evidence>
<dbReference type="InterPro" id="IPR017758">
    <property type="entry name" value="CoA_disulphide_reductase"/>
</dbReference>
<dbReference type="RefSeq" id="WP_107532369.1">
    <property type="nucleotide sequence ID" value="NZ_PZEV01000010.1"/>
</dbReference>
<feature type="binding site" evidence="7">
    <location>
        <position position="15"/>
    </location>
    <ligand>
        <name>substrate</name>
    </ligand>
</feature>
<feature type="binding site" evidence="7">
    <location>
        <begin position="151"/>
        <end position="166"/>
    </location>
    <ligand>
        <name>NADP(+)</name>
        <dbReference type="ChEBI" id="CHEBI:58349"/>
    </ligand>
</feature>
<dbReference type="SUPFAM" id="SSF55424">
    <property type="entry name" value="FAD/NAD-linked reductases, dimerisation (C-terminal) domain"/>
    <property type="match status" value="1"/>
</dbReference>
<dbReference type="Pfam" id="PF07992">
    <property type="entry name" value="Pyr_redox_2"/>
    <property type="match status" value="1"/>
</dbReference>
<dbReference type="NCBIfam" id="NF010037">
    <property type="entry name" value="PRK13512.1"/>
    <property type="match status" value="1"/>
</dbReference>
<keyword evidence="5 7" id="KW-0560">Oxidoreductase</keyword>
<name>A0A2T4Q1N2_STAWA</name>
<dbReference type="EMBL" id="PZEV01000010">
    <property type="protein sequence ID" value="PTI51638.1"/>
    <property type="molecule type" value="Genomic_DNA"/>
</dbReference>
<feature type="binding site" evidence="7">
    <location>
        <position position="39"/>
    </location>
    <ligand>
        <name>substrate</name>
    </ligand>
</feature>
<comment type="subunit">
    <text evidence="7">Homodimer.</text>
</comment>
<comment type="caution">
    <text evidence="10">The sequence shown here is derived from an EMBL/GenBank/DDBJ whole genome shotgun (WGS) entry which is preliminary data.</text>
</comment>
<feature type="binding site" evidence="7">
    <location>
        <position position="299"/>
    </location>
    <ligand>
        <name>substrate</name>
    </ligand>
</feature>
<keyword evidence="2 7" id="KW-0285">Flavoprotein</keyword>
<comment type="miscellaneous">
    <text evidence="7">Reduction of disulfides occurs by a thiol-disulfide exchange reaction, but involves only a single catalytic cysteine residue that forms a stable mixed disulfide with CoA during catalysis.</text>
</comment>
<keyword evidence="6 7" id="KW-0676">Redox-active center</keyword>
<dbReference type="STRING" id="1194526.A284_08865"/>
<evidence type="ECO:0000256" key="1">
    <source>
        <dbReference type="ARBA" id="ARBA00009130"/>
    </source>
</evidence>
<feature type="binding site" evidence="7">
    <location>
        <position position="71"/>
    </location>
    <ligand>
        <name>substrate</name>
    </ligand>
</feature>
<dbReference type="SUPFAM" id="SSF51905">
    <property type="entry name" value="FAD/NAD(P)-binding domain"/>
    <property type="match status" value="1"/>
</dbReference>